<comment type="caution">
    <text evidence="2">The sequence shown here is derived from an EMBL/GenBank/DDBJ whole genome shotgun (WGS) entry which is preliminary data.</text>
</comment>
<evidence type="ECO:0000313" key="2">
    <source>
        <dbReference type="EMBL" id="CAD6188311.1"/>
    </source>
</evidence>
<protein>
    <submittedName>
        <fullName evidence="2">Uncharacterized protein</fullName>
    </submittedName>
</protein>
<feature type="compositionally biased region" description="Basic and acidic residues" evidence="1">
    <location>
        <begin position="278"/>
        <end position="287"/>
    </location>
</feature>
<name>A0A8S1GYK3_9PELO</name>
<feature type="compositionally biased region" description="Basic and acidic residues" evidence="1">
    <location>
        <begin position="51"/>
        <end position="62"/>
    </location>
</feature>
<feature type="region of interest" description="Disordered" evidence="1">
    <location>
        <begin position="19"/>
        <end position="65"/>
    </location>
</feature>
<evidence type="ECO:0000313" key="3">
    <source>
        <dbReference type="Proteomes" id="UP000835052"/>
    </source>
</evidence>
<dbReference type="EMBL" id="CAJGYM010000008">
    <property type="protein sequence ID" value="CAD6188311.1"/>
    <property type="molecule type" value="Genomic_DNA"/>
</dbReference>
<sequence>MLRRPSQVLVRLPTRASTIWDSDDESDGYSDRTGDRNDHSSITKVCAIAGGDKRSREEEKEKPKGRKIDRKVMVHDFAISFARIEETKKKRMNVFLPTEDVTVSLTKLLTHFTGNTVDPIDFGRKFTLFAIRSILPPSRRHLFTVVRYVGRTSYEYLPLEFYSSIAEMICLLSTSEKDDQTAVSAFKTRLELDFGKMASKFFDNRRQAYRQNLAMDSLEDFYREERRRDEFCRQRCPLELVREPNEPVVPIVVPPRTPSRKSMRKTKLIKPVLEVESDAEKELDKGQDSGSDWCEGMD</sequence>
<reference evidence="2" key="1">
    <citation type="submission" date="2020-10" db="EMBL/GenBank/DDBJ databases">
        <authorList>
            <person name="Kikuchi T."/>
        </authorList>
    </citation>
    <scope>NUCLEOTIDE SEQUENCE</scope>
    <source>
        <strain evidence="2">NKZ352</strain>
    </source>
</reference>
<organism evidence="2 3">
    <name type="scientific">Caenorhabditis auriculariae</name>
    <dbReference type="NCBI Taxonomy" id="2777116"/>
    <lineage>
        <taxon>Eukaryota</taxon>
        <taxon>Metazoa</taxon>
        <taxon>Ecdysozoa</taxon>
        <taxon>Nematoda</taxon>
        <taxon>Chromadorea</taxon>
        <taxon>Rhabditida</taxon>
        <taxon>Rhabditina</taxon>
        <taxon>Rhabditomorpha</taxon>
        <taxon>Rhabditoidea</taxon>
        <taxon>Rhabditidae</taxon>
        <taxon>Peloderinae</taxon>
        <taxon>Caenorhabditis</taxon>
    </lineage>
</organism>
<proteinExistence type="predicted"/>
<feature type="region of interest" description="Disordered" evidence="1">
    <location>
        <begin position="278"/>
        <end position="298"/>
    </location>
</feature>
<gene>
    <name evidence="2" type="ORF">CAUJ_LOCUS4230</name>
</gene>
<dbReference type="Proteomes" id="UP000835052">
    <property type="component" value="Unassembled WGS sequence"/>
</dbReference>
<dbReference type="AlphaFoldDB" id="A0A8S1GYK3"/>
<accession>A0A8S1GYK3</accession>
<keyword evidence="3" id="KW-1185">Reference proteome</keyword>
<evidence type="ECO:0000256" key="1">
    <source>
        <dbReference type="SAM" id="MobiDB-lite"/>
    </source>
</evidence>
<feature type="compositionally biased region" description="Basic and acidic residues" evidence="1">
    <location>
        <begin position="29"/>
        <end position="41"/>
    </location>
</feature>